<sequence length="570" mass="64715">MNETSPNLELPATVTLFISKLYGLLTNPEFADYLEWNEEGDVFHVFNTELFAQYVLPKFFSTQNFASFQRQLNIYGFKVVANVKKSQHVRNREAGVFWHPKFLRGRKDLLPEIRRKVTQKKKPSQIKTKTLNTNNVNTINEISSPLSSLLSPINGIPITNNDQNNNQSSLDTSNNLMHHNDLLMPLPRKNFNQANQIQNDENSPFAFNFNTNNNEHIAENFNSNNVHFSQLDQSQPRPIPYPSSISITRQTPPASPDMIGYMSNLSVQQHQHQQHQNSHPSPINITSPPLTGSYDSRRSNPIPIIGSISSSFNENRRSALIDRRSSYLSTVVGSPRYDISPDPAFENPSSSYTNSFSSFNIPNPNNNQSSHSIPTTSSEEFLNYFEILNRPQQQQQLQNTGHPSPFHTQNSQQVNFNQSQANNINNINTNNSNNIYSRQQQSGNSLSNQSFYPSTRQIHQQQNQQYSQQQSQPFYTYAPQTYTPPPQSFTPPLNGNSDQILSLFEVPKPKFHYTPTSLGGADNQNPAFNFYSQQNTKNTNTAARNNFATNISSNLNSFQSSLFTNSFPDQ</sequence>
<feature type="region of interest" description="Disordered" evidence="8">
    <location>
        <begin position="356"/>
        <end position="375"/>
    </location>
</feature>
<dbReference type="SMART" id="SM00415">
    <property type="entry name" value="HSF"/>
    <property type="match status" value="1"/>
</dbReference>
<evidence type="ECO:0000256" key="5">
    <source>
        <dbReference type="ARBA" id="ARBA00023163"/>
    </source>
</evidence>
<evidence type="ECO:0000256" key="3">
    <source>
        <dbReference type="ARBA" id="ARBA00023015"/>
    </source>
</evidence>
<feature type="compositionally biased region" description="Polar residues" evidence="8">
    <location>
        <begin position="277"/>
        <end position="294"/>
    </location>
</feature>
<evidence type="ECO:0000259" key="9">
    <source>
        <dbReference type="SMART" id="SM00415"/>
    </source>
</evidence>
<comment type="subcellular location">
    <subcellularLocation>
        <location evidence="1">Nucleus</location>
    </subcellularLocation>
</comment>
<keyword evidence="11" id="KW-1185">Reference proteome</keyword>
<evidence type="ECO:0000256" key="2">
    <source>
        <dbReference type="ARBA" id="ARBA00006403"/>
    </source>
</evidence>
<dbReference type="SUPFAM" id="SSF46785">
    <property type="entry name" value="Winged helix' DNA-binding domain"/>
    <property type="match status" value="1"/>
</dbReference>
<proteinExistence type="inferred from homology"/>
<keyword evidence="4" id="KW-0238">DNA-binding</keyword>
<comment type="caution">
    <text evidence="10">The sequence shown here is derived from an EMBL/GenBank/DDBJ whole genome shotgun (WGS) entry which is preliminary data.</text>
</comment>
<keyword evidence="5" id="KW-0804">Transcription</keyword>
<evidence type="ECO:0000256" key="4">
    <source>
        <dbReference type="ARBA" id="ARBA00023125"/>
    </source>
</evidence>
<dbReference type="GO" id="GO:0003700">
    <property type="term" value="F:DNA-binding transcription factor activity"/>
    <property type="evidence" value="ECO:0007669"/>
    <property type="project" value="InterPro"/>
</dbReference>
<feature type="compositionally biased region" description="Low complexity" evidence="8">
    <location>
        <begin position="422"/>
        <end position="450"/>
    </location>
</feature>
<dbReference type="EMBL" id="JADGJW010000570">
    <property type="protein sequence ID" value="KAJ3215088.1"/>
    <property type="molecule type" value="Genomic_DNA"/>
</dbReference>
<dbReference type="Gene3D" id="1.10.10.10">
    <property type="entry name" value="Winged helix-like DNA-binding domain superfamily/Winged helix DNA-binding domain"/>
    <property type="match status" value="1"/>
</dbReference>
<dbReference type="PANTHER" id="PTHR10015">
    <property type="entry name" value="HEAT SHOCK TRANSCRIPTION FACTOR"/>
    <property type="match status" value="1"/>
</dbReference>
<dbReference type="GO" id="GO:0043565">
    <property type="term" value="F:sequence-specific DNA binding"/>
    <property type="evidence" value="ECO:0007669"/>
    <property type="project" value="InterPro"/>
</dbReference>
<evidence type="ECO:0000256" key="6">
    <source>
        <dbReference type="ARBA" id="ARBA00023242"/>
    </source>
</evidence>
<dbReference type="FunFam" id="1.10.10.10:FF:000027">
    <property type="entry name" value="Heat shock transcription factor 1"/>
    <property type="match status" value="1"/>
</dbReference>
<reference evidence="10" key="1">
    <citation type="submission" date="2020-05" db="EMBL/GenBank/DDBJ databases">
        <title>Phylogenomic resolution of chytrid fungi.</title>
        <authorList>
            <person name="Stajich J.E."/>
            <person name="Amses K."/>
            <person name="Simmons R."/>
            <person name="Seto K."/>
            <person name="Myers J."/>
            <person name="Bonds A."/>
            <person name="Quandt C.A."/>
            <person name="Barry K."/>
            <person name="Liu P."/>
            <person name="Grigoriev I."/>
            <person name="Longcore J.E."/>
            <person name="James T.Y."/>
        </authorList>
    </citation>
    <scope>NUCLEOTIDE SEQUENCE</scope>
    <source>
        <strain evidence="10">JEL0476</strain>
    </source>
</reference>
<feature type="region of interest" description="Disordered" evidence="8">
    <location>
        <begin position="422"/>
        <end position="464"/>
    </location>
</feature>
<keyword evidence="6" id="KW-0539">Nucleus</keyword>
<comment type="similarity">
    <text evidence="2 7">Belongs to the HSF family.</text>
</comment>
<protein>
    <submittedName>
        <fullName evidence="10">Heat shock factor protein 2</fullName>
    </submittedName>
</protein>
<name>A0AAD5XZ11_9FUNG</name>
<dbReference type="Pfam" id="PF00447">
    <property type="entry name" value="HSF_DNA-bind"/>
    <property type="match status" value="1"/>
</dbReference>
<feature type="region of interest" description="Disordered" evidence="8">
    <location>
        <begin position="266"/>
        <end position="298"/>
    </location>
</feature>
<feature type="domain" description="HSF-type DNA-binding" evidence="9">
    <location>
        <begin position="13"/>
        <end position="116"/>
    </location>
</feature>
<dbReference type="InterPro" id="IPR036388">
    <property type="entry name" value="WH-like_DNA-bd_sf"/>
</dbReference>
<feature type="compositionally biased region" description="Low complexity" evidence="8">
    <location>
        <begin position="356"/>
        <end position="373"/>
    </location>
</feature>
<dbReference type="Proteomes" id="UP001211065">
    <property type="component" value="Unassembled WGS sequence"/>
</dbReference>
<dbReference type="AlphaFoldDB" id="A0AAD5XZ11"/>
<evidence type="ECO:0000256" key="8">
    <source>
        <dbReference type="SAM" id="MobiDB-lite"/>
    </source>
</evidence>
<keyword evidence="10" id="KW-0346">Stress response</keyword>
<dbReference type="PRINTS" id="PR00056">
    <property type="entry name" value="HSFDOMAIN"/>
</dbReference>
<organism evidence="10 11">
    <name type="scientific">Clydaea vesicula</name>
    <dbReference type="NCBI Taxonomy" id="447962"/>
    <lineage>
        <taxon>Eukaryota</taxon>
        <taxon>Fungi</taxon>
        <taxon>Fungi incertae sedis</taxon>
        <taxon>Chytridiomycota</taxon>
        <taxon>Chytridiomycota incertae sedis</taxon>
        <taxon>Chytridiomycetes</taxon>
        <taxon>Lobulomycetales</taxon>
        <taxon>Lobulomycetaceae</taxon>
        <taxon>Clydaea</taxon>
    </lineage>
</organism>
<evidence type="ECO:0000256" key="1">
    <source>
        <dbReference type="ARBA" id="ARBA00004123"/>
    </source>
</evidence>
<evidence type="ECO:0000313" key="10">
    <source>
        <dbReference type="EMBL" id="KAJ3215088.1"/>
    </source>
</evidence>
<dbReference type="GO" id="GO:0005634">
    <property type="term" value="C:nucleus"/>
    <property type="evidence" value="ECO:0007669"/>
    <property type="project" value="UniProtKB-SubCell"/>
</dbReference>
<evidence type="ECO:0000256" key="7">
    <source>
        <dbReference type="RuleBase" id="RU004020"/>
    </source>
</evidence>
<accession>A0AAD5XZ11</accession>
<gene>
    <name evidence="10" type="primary">HSF2</name>
    <name evidence="10" type="ORF">HK099_006543</name>
</gene>
<dbReference type="InterPro" id="IPR036390">
    <property type="entry name" value="WH_DNA-bd_sf"/>
</dbReference>
<dbReference type="InterPro" id="IPR000232">
    <property type="entry name" value="HSF_DNA-bd"/>
</dbReference>
<keyword evidence="3" id="KW-0805">Transcription regulation</keyword>
<dbReference type="PANTHER" id="PTHR10015:SF427">
    <property type="entry name" value="HEAT SHOCK FACTOR PROTEIN"/>
    <property type="match status" value="1"/>
</dbReference>
<evidence type="ECO:0000313" key="11">
    <source>
        <dbReference type="Proteomes" id="UP001211065"/>
    </source>
</evidence>